<dbReference type="OrthoDB" id="7566033at2"/>
<keyword evidence="3" id="KW-1185">Reference proteome</keyword>
<proteinExistence type="predicted"/>
<sequence>MTPSSATTGPDTQTVSTRANPAPSRLTAELDGDFVVFMIGMRINKPWKVSAWLPVFLAMPKMLAELEKAPELGLLGGRFAGTTLIQFWRSSEHLNAYAQSRQHVHLPAWRAFNQSARTSGGTVGIWHETYRVAAGEYETVYVDMPAFGLGQAGKLVAASGRRATAAGRMGGEIKGA</sequence>
<dbReference type="KEGG" id="dph:EHF33_09275"/>
<dbReference type="AlphaFoldDB" id="A0A3G8YP42"/>
<gene>
    <name evidence="2" type="ORF">EHF33_09275</name>
</gene>
<feature type="region of interest" description="Disordered" evidence="1">
    <location>
        <begin position="1"/>
        <end position="23"/>
    </location>
</feature>
<evidence type="ECO:0000313" key="3">
    <source>
        <dbReference type="Proteomes" id="UP000276417"/>
    </source>
</evidence>
<reference evidence="2 3" key="1">
    <citation type="submission" date="2018-11" db="EMBL/GenBank/DDBJ databases">
        <title>Deinococcus shelandsis sp. nov., isolated from South Shetland Islands soil of Antarctica.</title>
        <authorList>
            <person name="Tian J."/>
        </authorList>
    </citation>
    <scope>NUCLEOTIDE SEQUENCE [LARGE SCALE GENOMIC DNA]</scope>
    <source>
        <strain evidence="2 3">S14-83T</strain>
    </source>
</reference>
<evidence type="ECO:0000313" key="2">
    <source>
        <dbReference type="EMBL" id="AZI42916.1"/>
    </source>
</evidence>
<dbReference type="Pfam" id="PF13826">
    <property type="entry name" value="Monooxy_af470-like"/>
    <property type="match status" value="1"/>
</dbReference>
<evidence type="ECO:0000256" key="1">
    <source>
        <dbReference type="SAM" id="MobiDB-lite"/>
    </source>
</evidence>
<organism evidence="2 3">
    <name type="scientific">Deinococcus psychrotolerans</name>
    <dbReference type="NCBI Taxonomy" id="2489213"/>
    <lineage>
        <taxon>Bacteria</taxon>
        <taxon>Thermotogati</taxon>
        <taxon>Deinococcota</taxon>
        <taxon>Deinococci</taxon>
        <taxon>Deinococcales</taxon>
        <taxon>Deinococcaceae</taxon>
        <taxon>Deinococcus</taxon>
    </lineage>
</organism>
<name>A0A3G8YP42_9DEIO</name>
<dbReference type="EMBL" id="CP034183">
    <property type="protein sequence ID" value="AZI42916.1"/>
    <property type="molecule type" value="Genomic_DNA"/>
</dbReference>
<protein>
    <submittedName>
        <fullName evidence="2">DUF4188 domain-containing protein</fullName>
    </submittedName>
</protein>
<dbReference type="RefSeq" id="WP_124870430.1">
    <property type="nucleotide sequence ID" value="NZ_CP034183.1"/>
</dbReference>
<dbReference type="InterPro" id="IPR025444">
    <property type="entry name" value="Monooxy_af470"/>
</dbReference>
<feature type="compositionally biased region" description="Polar residues" evidence="1">
    <location>
        <begin position="1"/>
        <end position="19"/>
    </location>
</feature>
<dbReference type="Proteomes" id="UP000276417">
    <property type="component" value="Chromosome 1"/>
</dbReference>
<accession>A0A3G8YP42</accession>